<dbReference type="OrthoDB" id="167398at2759"/>
<dbReference type="SUPFAM" id="SSF52343">
    <property type="entry name" value="Ferredoxin reductase-like, C-terminal NADP-linked domain"/>
    <property type="match status" value="1"/>
</dbReference>
<dbReference type="Gene3D" id="3.40.50.80">
    <property type="entry name" value="Nucleotide-binding domain of ferredoxin-NADP reductase (FNR) module"/>
    <property type="match status" value="1"/>
</dbReference>
<evidence type="ECO:0000256" key="3">
    <source>
        <dbReference type="ARBA" id="ARBA00022692"/>
    </source>
</evidence>
<keyword evidence="9" id="KW-0732">Signal</keyword>
<feature type="domain" description="Ferric oxidoreductase" evidence="10">
    <location>
        <begin position="283"/>
        <end position="402"/>
    </location>
</feature>
<feature type="transmembrane region" description="Helical" evidence="8">
    <location>
        <begin position="282"/>
        <end position="301"/>
    </location>
</feature>
<evidence type="ECO:0000256" key="2">
    <source>
        <dbReference type="ARBA" id="ARBA00022448"/>
    </source>
</evidence>
<feature type="domain" description="Ferric reductase NAD binding" evidence="11">
    <location>
        <begin position="606"/>
        <end position="750"/>
    </location>
</feature>
<protein>
    <recommendedName>
        <fullName evidence="14">FAD-binding FR-type domain-containing protein</fullName>
    </recommendedName>
</protein>
<evidence type="ECO:0000259" key="11">
    <source>
        <dbReference type="Pfam" id="PF08030"/>
    </source>
</evidence>
<keyword evidence="5" id="KW-0560">Oxidoreductase</keyword>
<evidence type="ECO:0000256" key="7">
    <source>
        <dbReference type="ARBA" id="ARBA00023136"/>
    </source>
</evidence>
<feature type="transmembrane region" description="Helical" evidence="8">
    <location>
        <begin position="388"/>
        <end position="410"/>
    </location>
</feature>
<keyword evidence="7 8" id="KW-0472">Membrane</keyword>
<dbReference type="GO" id="GO:0006879">
    <property type="term" value="P:intracellular iron ion homeostasis"/>
    <property type="evidence" value="ECO:0007669"/>
    <property type="project" value="TreeGrafter"/>
</dbReference>
<evidence type="ECO:0000313" key="12">
    <source>
        <dbReference type="EMBL" id="QKX62948.1"/>
    </source>
</evidence>
<evidence type="ECO:0000313" key="13">
    <source>
        <dbReference type="Proteomes" id="UP000509510"/>
    </source>
</evidence>
<feature type="chain" id="PRO_5028994134" description="FAD-binding FR-type domain-containing protein" evidence="9">
    <location>
        <begin position="23"/>
        <end position="770"/>
    </location>
</feature>
<evidence type="ECO:0000256" key="1">
    <source>
        <dbReference type="ARBA" id="ARBA00004141"/>
    </source>
</evidence>
<gene>
    <name evidence="12" type="ORF">TRUGW13939_10116</name>
</gene>
<dbReference type="GO" id="GO:0005886">
    <property type="term" value="C:plasma membrane"/>
    <property type="evidence" value="ECO:0007669"/>
    <property type="project" value="TreeGrafter"/>
</dbReference>
<evidence type="ECO:0008006" key="14">
    <source>
        <dbReference type="Google" id="ProtNLM"/>
    </source>
</evidence>
<dbReference type="RefSeq" id="XP_035349122.1">
    <property type="nucleotide sequence ID" value="XM_035493229.1"/>
</dbReference>
<organism evidence="12 13">
    <name type="scientific">Talaromyces rugulosus</name>
    <name type="common">Penicillium rugulosum</name>
    <dbReference type="NCBI Taxonomy" id="121627"/>
    <lineage>
        <taxon>Eukaryota</taxon>
        <taxon>Fungi</taxon>
        <taxon>Dikarya</taxon>
        <taxon>Ascomycota</taxon>
        <taxon>Pezizomycotina</taxon>
        <taxon>Eurotiomycetes</taxon>
        <taxon>Eurotiomycetidae</taxon>
        <taxon>Eurotiales</taxon>
        <taxon>Trichocomaceae</taxon>
        <taxon>Talaromyces</taxon>
        <taxon>Talaromyces sect. Islandici</taxon>
    </lineage>
</organism>
<feature type="transmembrane region" description="Helical" evidence="8">
    <location>
        <begin position="163"/>
        <end position="182"/>
    </location>
</feature>
<keyword evidence="2" id="KW-0813">Transport</keyword>
<evidence type="ECO:0000259" key="10">
    <source>
        <dbReference type="Pfam" id="PF01794"/>
    </source>
</evidence>
<dbReference type="InterPro" id="IPR051410">
    <property type="entry name" value="Ferric/Cupric_Reductase"/>
</dbReference>
<dbReference type="InterPro" id="IPR013130">
    <property type="entry name" value="Fe3_Rdtase_TM_dom"/>
</dbReference>
<dbReference type="InterPro" id="IPR013121">
    <property type="entry name" value="Fe_red_NAD-bd_6"/>
</dbReference>
<dbReference type="EMBL" id="CP055902">
    <property type="protein sequence ID" value="QKX62948.1"/>
    <property type="molecule type" value="Genomic_DNA"/>
</dbReference>
<evidence type="ECO:0000256" key="8">
    <source>
        <dbReference type="SAM" id="Phobius"/>
    </source>
</evidence>
<evidence type="ECO:0000256" key="6">
    <source>
        <dbReference type="ARBA" id="ARBA00023065"/>
    </source>
</evidence>
<evidence type="ECO:0000256" key="5">
    <source>
        <dbReference type="ARBA" id="ARBA00023002"/>
    </source>
</evidence>
<dbReference type="SFLD" id="SFLDG01168">
    <property type="entry name" value="Ferric_reductase_subgroup_(FRE"/>
    <property type="match status" value="1"/>
</dbReference>
<dbReference type="GO" id="GO:0015677">
    <property type="term" value="P:copper ion import"/>
    <property type="evidence" value="ECO:0007669"/>
    <property type="project" value="TreeGrafter"/>
</dbReference>
<dbReference type="Pfam" id="PF08030">
    <property type="entry name" value="NAD_binding_6"/>
    <property type="match status" value="1"/>
</dbReference>
<dbReference type="PANTHER" id="PTHR32361:SF9">
    <property type="entry name" value="FERRIC REDUCTASE TRANSMEMBRANE COMPONENT 3-RELATED"/>
    <property type="match status" value="1"/>
</dbReference>
<keyword evidence="6" id="KW-0406">Ion transport</keyword>
<evidence type="ECO:0000256" key="4">
    <source>
        <dbReference type="ARBA" id="ARBA00022989"/>
    </source>
</evidence>
<feature type="transmembrane region" description="Helical" evidence="8">
    <location>
        <begin position="357"/>
        <end position="376"/>
    </location>
</feature>
<dbReference type="PANTHER" id="PTHR32361">
    <property type="entry name" value="FERRIC/CUPRIC REDUCTASE TRANSMEMBRANE COMPONENT"/>
    <property type="match status" value="1"/>
</dbReference>
<keyword evidence="4 8" id="KW-1133">Transmembrane helix</keyword>
<dbReference type="SFLD" id="SFLDS00052">
    <property type="entry name" value="Ferric_Reductase_Domain"/>
    <property type="match status" value="1"/>
</dbReference>
<dbReference type="GeneID" id="55997597"/>
<keyword evidence="13" id="KW-1185">Reference proteome</keyword>
<accession>A0A7H8RAF4</accession>
<feature type="transmembrane region" description="Helical" evidence="8">
    <location>
        <begin position="322"/>
        <end position="342"/>
    </location>
</feature>
<dbReference type="GO" id="GO:0006826">
    <property type="term" value="P:iron ion transport"/>
    <property type="evidence" value="ECO:0007669"/>
    <property type="project" value="TreeGrafter"/>
</dbReference>
<evidence type="ECO:0000256" key="9">
    <source>
        <dbReference type="SAM" id="SignalP"/>
    </source>
</evidence>
<dbReference type="CDD" id="cd06186">
    <property type="entry name" value="NOX_Duox_like_FAD_NADP"/>
    <property type="match status" value="1"/>
</dbReference>
<dbReference type="Proteomes" id="UP000509510">
    <property type="component" value="Chromosome V"/>
</dbReference>
<dbReference type="AlphaFoldDB" id="A0A7H8RAF4"/>
<name>A0A7H8RAF4_TALRU</name>
<comment type="subcellular location">
    <subcellularLocation>
        <location evidence="1">Membrane</location>
        <topology evidence="1">Multi-pass membrane protein</topology>
    </subcellularLocation>
</comment>
<feature type="transmembrane region" description="Helical" evidence="8">
    <location>
        <begin position="241"/>
        <end position="262"/>
    </location>
</feature>
<keyword evidence="3 8" id="KW-0812">Transmembrane</keyword>
<reference evidence="13" key="1">
    <citation type="submission" date="2020-06" db="EMBL/GenBank/DDBJ databases">
        <title>A chromosome-scale genome assembly of Talaromyces rugulosus W13939.</title>
        <authorList>
            <person name="Wang B."/>
            <person name="Guo L."/>
            <person name="Ye K."/>
            <person name="Wang L."/>
        </authorList>
    </citation>
    <scope>NUCLEOTIDE SEQUENCE [LARGE SCALE GENOMIC DNA]</scope>
    <source>
        <strain evidence="13">W13939</strain>
    </source>
</reference>
<dbReference type="InterPro" id="IPR039261">
    <property type="entry name" value="FNR_nucleotide-bd"/>
</dbReference>
<dbReference type="Pfam" id="PF01794">
    <property type="entry name" value="Ferric_reduct"/>
    <property type="match status" value="1"/>
</dbReference>
<dbReference type="GO" id="GO:0000293">
    <property type="term" value="F:ferric-chelate reductase activity"/>
    <property type="evidence" value="ECO:0007669"/>
    <property type="project" value="UniProtKB-ARBA"/>
</dbReference>
<sequence>MHIIRTQLRVTVILLIRAVCAANIIPENERCVTAVYTALGYVSFTGEPAVGAWNIRCHNPLMVTSIYAAAEEYCGGNEQTAGFVQLNSYCEKLTHTELLPRENVAENLTDENVRKIRVVEFQELSRTNKIDYPVLVSPAYYGRTFNTIDIWQLEIWAHHAYGYLGYLYWGCILLAGTIYRLFHHANLSPRTKTATTTSSFIFFNFIRKSYQWTQKHLIIAFPLKSPKRTVLWFELPTRIDALVIAGFWLLSIFLTCITYPLFKDNIYWPSPQDQLLRYAADRTGIMSFANLPLIWLFAGRNNIFQWATGWSFATFNIFHRHVAWITTIQAVIHTALYLVLFYQTSSRKLWKQLNKSYIIWGTVATVAMVAILPLAVNRIRKQSYEFFLLVHIAFSVATIFGCFYHIIIFEDEGYEYYLWPAVIIWSFDRVLRLIRVLYCNFYVHFRRAKLEYTNSVAFYDEASNVVRLEVIPASLNHQPTASSYYYLYQPFRFRGWENHPFTLGSWTYTNTKDDEFNSNLKSTEFVDVSQIPLLSSPDQEERDENTVSRDSKTSQIQKPKLIFWIRPYDGWTRSLRNQCLASADRTIRPKIFLEGPYGEPFPIENYNSVLLIAGGTGIACAVPYIKEQIRQSEVIRDGIESPRRDIHLVWAARETSFIVDVVTRELQSTLPREEFSATLHSTFATSSEVVKIPSHNNAATHDIDIDIRPGRPDLHQIILEHAREASITKTSTAIVVSGPTKMADEARAAVHDAMHKGYQGLVFKEESFSW</sequence>
<proteinExistence type="predicted"/>
<dbReference type="KEGG" id="trg:TRUGW13939_10116"/>
<feature type="signal peptide" evidence="9">
    <location>
        <begin position="1"/>
        <end position="22"/>
    </location>
</feature>